<evidence type="ECO:0000313" key="2">
    <source>
        <dbReference type="EMBL" id="QHU14362.1"/>
    </source>
</evidence>
<organism evidence="2">
    <name type="scientific">viral metagenome</name>
    <dbReference type="NCBI Taxonomy" id="1070528"/>
    <lineage>
        <taxon>unclassified sequences</taxon>
        <taxon>metagenomes</taxon>
        <taxon>organismal metagenomes</taxon>
    </lineage>
</organism>
<accession>A0A6C0K8K1</accession>
<feature type="region of interest" description="Disordered" evidence="1">
    <location>
        <begin position="233"/>
        <end position="284"/>
    </location>
</feature>
<name>A0A6C0K8K1_9ZZZZ</name>
<sequence length="284" mass="32234">MSSNGIHHLRNVDIGGGATRIVVVEPPVLDLHVDLGEKLYEIRCKRDAISLHHESLKKQNDSFNKTIIILSLATAFTETLKSTLQLTDETVYGKTISNLAKIAPIGISTLTAIVSSLMKFRKYPERMETLTKASEKFNHTATRMRRLQEELSFVDEAAAKKMYIDEVMEFYRESLQEAEATIYPDVRQKYFKRAQDNIVKMQKNERTFMKTCRKLNAEMERMRMEPYDLKANRPIPVDTVDTPAGVLDLEDDASEKDVETPTGASETKDETPKAASKSWIKPSA</sequence>
<proteinExistence type="predicted"/>
<protein>
    <submittedName>
        <fullName evidence="2">Uncharacterized protein</fullName>
    </submittedName>
</protein>
<reference evidence="2" key="1">
    <citation type="journal article" date="2020" name="Nature">
        <title>Giant virus diversity and host interactions through global metagenomics.</title>
        <authorList>
            <person name="Schulz F."/>
            <person name="Roux S."/>
            <person name="Paez-Espino D."/>
            <person name="Jungbluth S."/>
            <person name="Walsh D.A."/>
            <person name="Denef V.J."/>
            <person name="McMahon K.D."/>
            <person name="Konstantinidis K.T."/>
            <person name="Eloe-Fadrosh E.A."/>
            <person name="Kyrpides N.C."/>
            <person name="Woyke T."/>
        </authorList>
    </citation>
    <scope>NUCLEOTIDE SEQUENCE</scope>
    <source>
        <strain evidence="2">GVMAG-S-1102113-118</strain>
    </source>
</reference>
<evidence type="ECO:0000256" key="1">
    <source>
        <dbReference type="SAM" id="MobiDB-lite"/>
    </source>
</evidence>
<dbReference type="AlphaFoldDB" id="A0A6C0K8K1"/>
<dbReference type="EMBL" id="MN740839">
    <property type="protein sequence ID" value="QHU14362.1"/>
    <property type="molecule type" value="Genomic_DNA"/>
</dbReference>